<evidence type="ECO:0000313" key="3">
    <source>
        <dbReference type="Proteomes" id="UP001159042"/>
    </source>
</evidence>
<gene>
    <name evidence="2" type="ORF">NQ315_014265</name>
</gene>
<comment type="caution">
    <text evidence="2">The sequence shown here is derived from an EMBL/GenBank/DDBJ whole genome shotgun (WGS) entry which is preliminary data.</text>
</comment>
<name>A0AAV8V9K3_9CUCU</name>
<dbReference type="Proteomes" id="UP001159042">
    <property type="component" value="Unassembled WGS sequence"/>
</dbReference>
<dbReference type="EMBL" id="JANEYG010000234">
    <property type="protein sequence ID" value="KAJ8910930.1"/>
    <property type="molecule type" value="Genomic_DNA"/>
</dbReference>
<sequence length="114" mass="13126">LAARRDATTESLQTASTCLDTDKDKESESEDTDGHSETQELETLPVKKKKKVYRQAFKQEWLKKFSWLKLLENGDKLCVTCNKTLEGGLSHLLRHAKKNRHKKEIAENCESSKY</sequence>
<protein>
    <recommendedName>
        <fullName evidence="4">BED-type domain-containing protein</fullName>
    </recommendedName>
</protein>
<evidence type="ECO:0008006" key="4">
    <source>
        <dbReference type="Google" id="ProtNLM"/>
    </source>
</evidence>
<keyword evidence="3" id="KW-1185">Reference proteome</keyword>
<organism evidence="2 3">
    <name type="scientific">Exocentrus adspersus</name>
    <dbReference type="NCBI Taxonomy" id="1586481"/>
    <lineage>
        <taxon>Eukaryota</taxon>
        <taxon>Metazoa</taxon>
        <taxon>Ecdysozoa</taxon>
        <taxon>Arthropoda</taxon>
        <taxon>Hexapoda</taxon>
        <taxon>Insecta</taxon>
        <taxon>Pterygota</taxon>
        <taxon>Neoptera</taxon>
        <taxon>Endopterygota</taxon>
        <taxon>Coleoptera</taxon>
        <taxon>Polyphaga</taxon>
        <taxon>Cucujiformia</taxon>
        <taxon>Chrysomeloidea</taxon>
        <taxon>Cerambycidae</taxon>
        <taxon>Lamiinae</taxon>
        <taxon>Acanthocinini</taxon>
        <taxon>Exocentrus</taxon>
    </lineage>
</organism>
<feature type="compositionally biased region" description="Polar residues" evidence="1">
    <location>
        <begin position="9"/>
        <end position="19"/>
    </location>
</feature>
<feature type="compositionally biased region" description="Basic and acidic residues" evidence="1">
    <location>
        <begin position="20"/>
        <end position="38"/>
    </location>
</feature>
<proteinExistence type="predicted"/>
<feature type="region of interest" description="Disordered" evidence="1">
    <location>
        <begin position="1"/>
        <end position="42"/>
    </location>
</feature>
<reference evidence="2 3" key="1">
    <citation type="journal article" date="2023" name="Insect Mol. Biol.">
        <title>Genome sequencing provides insights into the evolution of gene families encoding plant cell wall-degrading enzymes in longhorned beetles.</title>
        <authorList>
            <person name="Shin N.R."/>
            <person name="Okamura Y."/>
            <person name="Kirsch R."/>
            <person name="Pauchet Y."/>
        </authorList>
    </citation>
    <scope>NUCLEOTIDE SEQUENCE [LARGE SCALE GENOMIC DNA]</scope>
    <source>
        <strain evidence="2">EAD_L_NR</strain>
    </source>
</reference>
<feature type="non-terminal residue" evidence="2">
    <location>
        <position position="1"/>
    </location>
</feature>
<accession>A0AAV8V9K3</accession>
<evidence type="ECO:0000256" key="1">
    <source>
        <dbReference type="SAM" id="MobiDB-lite"/>
    </source>
</evidence>
<dbReference type="AlphaFoldDB" id="A0AAV8V9K3"/>
<evidence type="ECO:0000313" key="2">
    <source>
        <dbReference type="EMBL" id="KAJ8910930.1"/>
    </source>
</evidence>